<feature type="active site" evidence="3">
    <location>
        <position position="91"/>
    </location>
</feature>
<evidence type="ECO:0000256" key="5">
    <source>
        <dbReference type="SAM" id="SignalP"/>
    </source>
</evidence>
<reference evidence="8" key="1">
    <citation type="submission" date="2025-08" db="UniProtKB">
        <authorList>
            <consortium name="RefSeq"/>
        </authorList>
    </citation>
    <scope>IDENTIFICATION</scope>
    <source>
        <tissue evidence="8">Skeletal muscle</tissue>
    </source>
</reference>
<name>A0A6I9XKF4_9SAUR</name>
<dbReference type="FunFam" id="2.40.70.10:FF:000004">
    <property type="entry name" value="Pepsin A"/>
    <property type="match status" value="1"/>
</dbReference>
<keyword evidence="7" id="KW-1185">Reference proteome</keyword>
<dbReference type="InterPro" id="IPR012848">
    <property type="entry name" value="Aspartic_peptidase_N"/>
</dbReference>
<evidence type="ECO:0000256" key="4">
    <source>
        <dbReference type="PIRSR" id="PIRSR601461-2"/>
    </source>
</evidence>
<evidence type="ECO:0000256" key="1">
    <source>
        <dbReference type="ARBA" id="ARBA00007447"/>
    </source>
</evidence>
<protein>
    <submittedName>
        <fullName evidence="8">Gastricsin</fullName>
    </submittedName>
</protein>
<feature type="disulfide bond" evidence="4">
    <location>
        <begin position="104"/>
        <end position="109"/>
    </location>
</feature>
<dbReference type="RefSeq" id="XP_013911358.1">
    <property type="nucleotide sequence ID" value="XM_014055883.1"/>
</dbReference>
<dbReference type="InterPro" id="IPR021109">
    <property type="entry name" value="Peptidase_aspartic_dom_sf"/>
</dbReference>
<dbReference type="Gene3D" id="6.10.140.60">
    <property type="match status" value="1"/>
</dbReference>
<dbReference type="KEGG" id="tsr:106540681"/>
<dbReference type="InterPro" id="IPR033121">
    <property type="entry name" value="PEPTIDASE_A1"/>
</dbReference>
<comment type="similarity">
    <text evidence="1">Belongs to the peptidase A1 family.</text>
</comment>
<dbReference type="GO" id="GO:0004190">
    <property type="term" value="F:aspartic-type endopeptidase activity"/>
    <property type="evidence" value="ECO:0007669"/>
    <property type="project" value="InterPro"/>
</dbReference>
<dbReference type="AlphaFoldDB" id="A0A6I9XKF4"/>
<evidence type="ECO:0000256" key="3">
    <source>
        <dbReference type="PIRSR" id="PIRSR601461-1"/>
    </source>
</evidence>
<dbReference type="Pfam" id="PF07966">
    <property type="entry name" value="A1_Propeptide"/>
    <property type="match status" value="1"/>
</dbReference>
<evidence type="ECO:0000313" key="8">
    <source>
        <dbReference type="RefSeq" id="XP_013911358.1"/>
    </source>
</evidence>
<evidence type="ECO:0000256" key="2">
    <source>
        <dbReference type="ARBA" id="ARBA00023157"/>
    </source>
</evidence>
<dbReference type="PANTHER" id="PTHR47966:SF70">
    <property type="entry name" value="PEPTIDASE A1 DOMAIN-CONTAINING PROTEIN"/>
    <property type="match status" value="1"/>
</dbReference>
<feature type="active site" evidence="3">
    <location>
        <position position="278"/>
    </location>
</feature>
<evidence type="ECO:0000313" key="7">
    <source>
        <dbReference type="Proteomes" id="UP000504617"/>
    </source>
</evidence>
<dbReference type="OrthoDB" id="771136at2759"/>
<dbReference type="PANTHER" id="PTHR47966">
    <property type="entry name" value="BETA-SITE APP-CLEAVING ENZYME, ISOFORM A-RELATED"/>
    <property type="match status" value="1"/>
</dbReference>
<gene>
    <name evidence="8" type="primary">PGC</name>
</gene>
<keyword evidence="2 4" id="KW-1015">Disulfide bond</keyword>
<feature type="signal peptide" evidence="5">
    <location>
        <begin position="1"/>
        <end position="16"/>
    </location>
</feature>
<dbReference type="SUPFAM" id="SSF50630">
    <property type="entry name" value="Acid proteases"/>
    <property type="match status" value="1"/>
</dbReference>
<dbReference type="Pfam" id="PF00026">
    <property type="entry name" value="Asp"/>
    <property type="match status" value="1"/>
</dbReference>
<dbReference type="Gene3D" id="2.40.70.10">
    <property type="entry name" value="Acid Proteases"/>
    <property type="match status" value="2"/>
</dbReference>
<dbReference type="InterPro" id="IPR001461">
    <property type="entry name" value="Aspartic_peptidase_A1"/>
</dbReference>
<dbReference type="GO" id="GO:0006508">
    <property type="term" value="P:proteolysis"/>
    <property type="evidence" value="ECO:0007669"/>
    <property type="project" value="InterPro"/>
</dbReference>
<keyword evidence="5" id="KW-0732">Signal</keyword>
<dbReference type="PROSITE" id="PS51767">
    <property type="entry name" value="PEPTIDASE_A1"/>
    <property type="match status" value="1"/>
</dbReference>
<evidence type="ECO:0000259" key="6">
    <source>
        <dbReference type="PROSITE" id="PS51767"/>
    </source>
</evidence>
<proteinExistence type="inferred from homology"/>
<dbReference type="CTD" id="5225"/>
<dbReference type="FunFam" id="2.40.70.10:FF:000006">
    <property type="entry name" value="Cathepsin E"/>
    <property type="match status" value="1"/>
</dbReference>
<feature type="chain" id="PRO_5026838139" evidence="5">
    <location>
        <begin position="17"/>
        <end position="388"/>
    </location>
</feature>
<sequence>MKWLILALVYVHLSEGFHRIILKKGKSIRENMREKGVLEEFLEKYHIDPGLKYQFNKFSATYEPMTNYLDSFYFGKITIGTPPQDFLVLLDTGSGVLWVPSTYCTTKACENHSVFNPRLSSTYYSNNEQTYILRYGFGSLSIMLGYDTVQIQNIIVQNQQFGLSVEEPNYPFYYGNFDGILGLTNPTPNTVGSNTLLHQMMSQNQISEPIFSFYFSRQPTVQYGGELILGGTDPQMYTGEITWAPVTEQAYWQIGIEEFAIGNKATGWCSEGCQGIVDTGTVLLTIPQQYLTDFLQAVNAANDGSYIVDCNNVKNMPTITFFINGSQFPLPPSAYVSNNNGRCSLAIESTYVPSSTGQPLWILGDVFLKEYYSIFDMGNNRVGLAASA</sequence>
<feature type="domain" description="Peptidase A1" evidence="6">
    <location>
        <begin position="73"/>
        <end position="385"/>
    </location>
</feature>
<accession>A0A6I9XKF4</accession>
<dbReference type="PRINTS" id="PR00792">
    <property type="entry name" value="PEPSIN"/>
</dbReference>
<organism evidence="7 8">
    <name type="scientific">Thamnophis sirtalis</name>
    <dbReference type="NCBI Taxonomy" id="35019"/>
    <lineage>
        <taxon>Eukaryota</taxon>
        <taxon>Metazoa</taxon>
        <taxon>Chordata</taxon>
        <taxon>Craniata</taxon>
        <taxon>Vertebrata</taxon>
        <taxon>Euteleostomi</taxon>
        <taxon>Lepidosauria</taxon>
        <taxon>Squamata</taxon>
        <taxon>Bifurcata</taxon>
        <taxon>Unidentata</taxon>
        <taxon>Episquamata</taxon>
        <taxon>Toxicofera</taxon>
        <taxon>Serpentes</taxon>
        <taxon>Colubroidea</taxon>
        <taxon>Colubridae</taxon>
        <taxon>Natricinae</taxon>
        <taxon>Thamnophis</taxon>
    </lineage>
</organism>
<dbReference type="Proteomes" id="UP000504617">
    <property type="component" value="Unplaced"/>
</dbReference>
<dbReference type="GeneID" id="106540681"/>